<evidence type="ECO:0000256" key="5">
    <source>
        <dbReference type="ARBA" id="ARBA00012313"/>
    </source>
</evidence>
<feature type="binding site" evidence="20">
    <location>
        <position position="247"/>
    </location>
    <ligand>
        <name>Ca(2+)</name>
        <dbReference type="ChEBI" id="CHEBI:29108"/>
        <label>2</label>
    </ligand>
</feature>
<comment type="function">
    <text evidence="17">Suggested to catalyze the deposition of the aromatic residues of suberin on the cell wall and thus play a role in cell-suberization.</text>
</comment>
<proteinExistence type="inferred from homology"/>
<evidence type="ECO:0000256" key="9">
    <source>
        <dbReference type="ARBA" id="ARBA00022723"/>
    </source>
</evidence>
<feature type="binding site" evidence="20">
    <location>
        <position position="68"/>
    </location>
    <ligand>
        <name>Ca(2+)</name>
        <dbReference type="ChEBI" id="CHEBI:29108"/>
        <label>1</label>
    </ligand>
</feature>
<feature type="binding site" evidence="20">
    <location>
        <position position="239"/>
    </location>
    <ligand>
        <name>Ca(2+)</name>
        <dbReference type="ChEBI" id="CHEBI:29108"/>
        <label>2</label>
    </ligand>
</feature>
<evidence type="ECO:0000256" key="14">
    <source>
        <dbReference type="ARBA" id="ARBA00023157"/>
    </source>
</evidence>
<dbReference type="InterPro" id="IPR019794">
    <property type="entry name" value="Peroxidases_AS"/>
</dbReference>
<feature type="binding site" evidence="20">
    <location>
        <position position="242"/>
    </location>
    <ligand>
        <name>Ca(2+)</name>
        <dbReference type="ChEBI" id="CHEBI:29108"/>
        <label>2</label>
    </ligand>
</feature>
<dbReference type="InterPro" id="IPR002016">
    <property type="entry name" value="Haem_peroxidase"/>
</dbReference>
<dbReference type="PRINTS" id="PR00458">
    <property type="entry name" value="PEROXIDASE"/>
</dbReference>
<dbReference type="GO" id="GO:0140825">
    <property type="term" value="F:lactoperoxidase activity"/>
    <property type="evidence" value="ECO:0007669"/>
    <property type="project" value="UniProtKB-EC"/>
</dbReference>
<comment type="function">
    <text evidence="2">Removal of H(2)O(2), oxidation of toxic reductants, biosynthesis and degradation of lignin, suberization, auxin catabolism, response to environmental stresses such as wounding, pathogen attack and oxidative stress. These functions might be dependent on each isozyme/isoform in each plant tissue.</text>
</comment>
<feature type="disulfide bond" evidence="22">
    <location>
        <begin position="36"/>
        <end position="112"/>
    </location>
</feature>
<accession>A0A3Q7F5T8</accession>
<evidence type="ECO:0000313" key="25">
    <source>
        <dbReference type="EnsemblPlants" id="Solyc02g082090.3.1"/>
    </source>
</evidence>
<feature type="binding site" evidence="20">
    <location>
        <position position="191"/>
    </location>
    <ligand>
        <name>Ca(2+)</name>
        <dbReference type="ChEBI" id="CHEBI:29108"/>
        <label>2</label>
    </ligand>
</feature>
<keyword evidence="16 23" id="KW-0376">Hydrogen peroxide</keyword>
<keyword evidence="12 23" id="KW-0560">Oxidoreductase</keyword>
<evidence type="ECO:0000256" key="8">
    <source>
        <dbReference type="ARBA" id="ARBA00022617"/>
    </source>
</evidence>
<dbReference type="Proteomes" id="UP000004994">
    <property type="component" value="Chromosome 2"/>
</dbReference>
<keyword evidence="14 22" id="KW-1015">Disulfide bond</keyword>
<gene>
    <name evidence="25" type="primary">LOC101247181</name>
</gene>
<dbReference type="EnsemblPlants" id="Solyc02g082090.3.1">
    <property type="protein sequence ID" value="Solyc02g082090.3.1"/>
    <property type="gene ID" value="Solyc02g082090.3"/>
</dbReference>
<evidence type="ECO:0000256" key="10">
    <source>
        <dbReference type="ARBA" id="ARBA00022729"/>
    </source>
</evidence>
<reference evidence="25" key="1">
    <citation type="journal article" date="2012" name="Nature">
        <title>The tomato genome sequence provides insights into fleshy fruit evolution.</title>
        <authorList>
            <consortium name="Tomato Genome Consortium"/>
        </authorList>
    </citation>
    <scope>NUCLEOTIDE SEQUENCE [LARGE SCALE GENOMIC DNA]</scope>
    <source>
        <strain evidence="25">cv. Heinz 1706</strain>
    </source>
</reference>
<keyword evidence="8 23" id="KW-0349">Heme</keyword>
<feature type="binding site" description="axial binding residue" evidence="20">
    <location>
        <position position="190"/>
    </location>
    <ligand>
        <name>heme b</name>
        <dbReference type="ChEBI" id="CHEBI:60344"/>
    </ligand>
    <ligandPart>
        <name>Fe</name>
        <dbReference type="ChEBI" id="CHEBI:18248"/>
    </ligandPart>
</feature>
<evidence type="ECO:0000256" key="19">
    <source>
        <dbReference type="PIRSR" id="PIRSR600823-2"/>
    </source>
</evidence>
<feature type="binding site" evidence="20">
    <location>
        <position position="86"/>
    </location>
    <ligand>
        <name>Ca(2+)</name>
        <dbReference type="ChEBI" id="CHEBI:29108"/>
        <label>1</label>
    </ligand>
</feature>
<name>A0A3Q7F5T8_SOLLC</name>
<feature type="site" description="Transition state stabilizer" evidence="21">
    <location>
        <position position="63"/>
    </location>
</feature>
<dbReference type="STRING" id="4081.A0A3Q7F5T8"/>
<feature type="binding site" evidence="20">
    <location>
        <position position="75"/>
    </location>
    <ligand>
        <name>Ca(2+)</name>
        <dbReference type="ChEBI" id="CHEBI:29108"/>
        <label>1</label>
    </ligand>
</feature>
<evidence type="ECO:0000256" key="23">
    <source>
        <dbReference type="RuleBase" id="RU362060"/>
    </source>
</evidence>
<dbReference type="InterPro" id="IPR033905">
    <property type="entry name" value="Secretory_peroxidase"/>
</dbReference>
<dbReference type="GO" id="GO:0004601">
    <property type="term" value="F:peroxidase activity"/>
    <property type="evidence" value="ECO:0000318"/>
    <property type="project" value="GO_Central"/>
</dbReference>
<comment type="similarity">
    <text evidence="4">Belongs to the peroxidase family. Ascorbate peroxidase subfamily.</text>
</comment>
<evidence type="ECO:0000259" key="24">
    <source>
        <dbReference type="PROSITE" id="PS50873"/>
    </source>
</evidence>
<dbReference type="InterPro" id="IPR019793">
    <property type="entry name" value="Peroxidases_heam-ligand_BS"/>
</dbReference>
<feature type="disulfide bond" evidence="22">
    <location>
        <begin position="197"/>
        <end position="229"/>
    </location>
</feature>
<dbReference type="CDD" id="cd00693">
    <property type="entry name" value="secretory_peroxidase"/>
    <property type="match status" value="1"/>
</dbReference>
<dbReference type="OrthoDB" id="2113341at2759"/>
<keyword evidence="9 20" id="KW-0479">Metal-binding</keyword>
<evidence type="ECO:0000256" key="11">
    <source>
        <dbReference type="ARBA" id="ARBA00022837"/>
    </source>
</evidence>
<dbReference type="InterPro" id="IPR000823">
    <property type="entry name" value="Peroxidase_pln"/>
</dbReference>
<dbReference type="Pfam" id="PF00141">
    <property type="entry name" value="peroxidase"/>
    <property type="match status" value="1"/>
</dbReference>
<feature type="disulfide bond" evidence="22">
    <location>
        <begin position="118"/>
        <end position="315"/>
    </location>
</feature>
<comment type="cofactor">
    <cofactor evidence="20 23">
        <name>Ca(2+)</name>
        <dbReference type="ChEBI" id="CHEBI:29108"/>
    </cofactor>
    <text evidence="20 23">Binds 2 calcium ions per subunit.</text>
</comment>
<evidence type="ECO:0000256" key="13">
    <source>
        <dbReference type="ARBA" id="ARBA00023004"/>
    </source>
</evidence>
<evidence type="ECO:0000256" key="4">
    <source>
        <dbReference type="ARBA" id="ARBA00006873"/>
    </source>
</evidence>
<dbReference type="PANTHER" id="PTHR31235">
    <property type="entry name" value="PEROXIDASE 25-RELATED"/>
    <property type="match status" value="1"/>
</dbReference>
<evidence type="ECO:0000256" key="2">
    <source>
        <dbReference type="ARBA" id="ARBA00002322"/>
    </source>
</evidence>
<dbReference type="GO" id="GO:0020037">
    <property type="term" value="F:heme binding"/>
    <property type="evidence" value="ECO:0007669"/>
    <property type="project" value="UniProtKB-UniRule"/>
</dbReference>
<dbReference type="KEGG" id="sly:101247181"/>
<dbReference type="Gramene" id="Solyc02g082090.3.1">
    <property type="protein sequence ID" value="Solyc02g082090.3.1"/>
    <property type="gene ID" value="Solyc02g082090.3"/>
</dbReference>
<reference evidence="25" key="2">
    <citation type="submission" date="2019-01" db="UniProtKB">
        <authorList>
            <consortium name="EnsemblPlants"/>
        </authorList>
    </citation>
    <scope>IDENTIFICATION</scope>
    <source>
        <strain evidence="25">cv. Heinz 1706</strain>
    </source>
</reference>
<evidence type="ECO:0000313" key="26">
    <source>
        <dbReference type="Proteomes" id="UP000004994"/>
    </source>
</evidence>
<feature type="binding site" evidence="19">
    <location>
        <position position="160"/>
    </location>
    <ligand>
        <name>substrate</name>
    </ligand>
</feature>
<dbReference type="GO" id="GO:0009505">
    <property type="term" value="C:plant-type cell wall"/>
    <property type="evidence" value="ECO:0000318"/>
    <property type="project" value="GO_Central"/>
</dbReference>
<evidence type="ECO:0000256" key="16">
    <source>
        <dbReference type="ARBA" id="ARBA00023324"/>
    </source>
</evidence>
<dbReference type="GO" id="GO:0042744">
    <property type="term" value="P:hydrogen peroxide catabolic process"/>
    <property type="evidence" value="ECO:0007669"/>
    <property type="project" value="UniProtKB-KW"/>
</dbReference>
<evidence type="ECO:0000256" key="12">
    <source>
        <dbReference type="ARBA" id="ARBA00023002"/>
    </source>
</evidence>
<keyword evidence="13 20" id="KW-0408">Iron</keyword>
<sequence length="324" mass="36544">MKSFVFLTAALFLVAAVCASAYDEDDLPYDYYSKTCPKLECIVHKKMEEWIKKDYSLAPALMRLHFHDCFVRGCDASILLDYEGSEKDANVSKTLRGFEVIEDIKRELEKECPKTVSCADILTVAARDATLAVGGPYWMVPYGRKDGTVSNAKEADQLVPMGHEVVTDLLELFQSKGLNVLDLVVLSGAHTIGRTTCESLQYRLYNYNGTKKSDTRLDHLYLNYLERKCRWASEYVDLDAVTPKKFDVQYYKNLQKGMGLLLTDQLLYKDSRTAPIVTALATQPDEFGSLFSASMVKMGNIQDYLSNDGEVRLTCSRVNAPTKY</sequence>
<evidence type="ECO:0000256" key="6">
    <source>
        <dbReference type="ARBA" id="ARBA00022525"/>
    </source>
</evidence>
<evidence type="ECO:0000256" key="15">
    <source>
        <dbReference type="ARBA" id="ARBA00023180"/>
    </source>
</evidence>
<dbReference type="Gene3D" id="1.10.520.10">
    <property type="match status" value="1"/>
</dbReference>
<dbReference type="EC" id="1.11.1.7" evidence="5 23"/>
<evidence type="ECO:0000256" key="1">
    <source>
        <dbReference type="ARBA" id="ARBA00000189"/>
    </source>
</evidence>
<dbReference type="PRINTS" id="PR00461">
    <property type="entry name" value="PLPEROXIDASE"/>
</dbReference>
<feature type="chain" id="PRO_5018378814" description="Peroxidase" evidence="23">
    <location>
        <begin position="22"/>
        <end position="324"/>
    </location>
</feature>
<keyword evidence="26" id="KW-1185">Reference proteome</keyword>
<feature type="signal peptide" evidence="23">
    <location>
        <begin position="1"/>
        <end position="21"/>
    </location>
</feature>
<dbReference type="GO" id="GO:0006950">
    <property type="term" value="P:response to stress"/>
    <property type="evidence" value="ECO:0000318"/>
    <property type="project" value="GO_Central"/>
</dbReference>
<dbReference type="AlphaFoldDB" id="A0A3Q7F5T8"/>
<feature type="binding site" evidence="20">
    <location>
        <position position="77"/>
    </location>
    <ligand>
        <name>Ca(2+)</name>
        <dbReference type="ChEBI" id="CHEBI:29108"/>
        <label>1</label>
    </ligand>
</feature>
<dbReference type="InterPro" id="IPR010255">
    <property type="entry name" value="Haem_peroxidase_sf"/>
</dbReference>
<evidence type="ECO:0000256" key="22">
    <source>
        <dbReference type="PIRSR" id="PIRSR600823-5"/>
    </source>
</evidence>
<dbReference type="RefSeq" id="XP_004232608.1">
    <property type="nucleotide sequence ID" value="XM_004232560.5"/>
</dbReference>
<dbReference type="GeneID" id="101247181"/>
<dbReference type="FunFam" id="1.10.420.10:FF:000001">
    <property type="entry name" value="Peroxidase"/>
    <property type="match status" value="1"/>
</dbReference>
<dbReference type="GO" id="GO:0046872">
    <property type="term" value="F:metal ion binding"/>
    <property type="evidence" value="ECO:0007669"/>
    <property type="project" value="UniProtKB-UniRule"/>
</dbReference>
<evidence type="ECO:0000256" key="20">
    <source>
        <dbReference type="PIRSR" id="PIRSR600823-3"/>
    </source>
</evidence>
<dbReference type="PROSITE" id="PS00436">
    <property type="entry name" value="PEROXIDASE_2"/>
    <property type="match status" value="1"/>
</dbReference>
<evidence type="ECO:0000256" key="21">
    <source>
        <dbReference type="PIRSR" id="PIRSR600823-4"/>
    </source>
</evidence>
<keyword evidence="10 23" id="KW-0732">Signal</keyword>
<comment type="cofactor">
    <cofactor evidence="20 23">
        <name>heme b</name>
        <dbReference type="ChEBI" id="CHEBI:60344"/>
    </cofactor>
    <text evidence="20 23">Binds 1 heme b (iron(II)-protoporphyrin IX) group per subunit.</text>
</comment>
<dbReference type="FunFam" id="1.10.520.10:FF:000006">
    <property type="entry name" value="Peroxidase"/>
    <property type="match status" value="1"/>
</dbReference>
<dbReference type="SMR" id="A0A3Q7F5T8"/>
<keyword evidence="7 23" id="KW-0575">Peroxidase</keyword>
<comment type="catalytic activity">
    <reaction evidence="1 23">
        <text>2 a phenolic donor + H2O2 = 2 a phenolic radical donor + 2 H2O</text>
        <dbReference type="Rhea" id="RHEA:56136"/>
        <dbReference type="ChEBI" id="CHEBI:15377"/>
        <dbReference type="ChEBI" id="CHEBI:16240"/>
        <dbReference type="ChEBI" id="CHEBI:139520"/>
        <dbReference type="ChEBI" id="CHEBI:139521"/>
        <dbReference type="EC" id="1.11.1.7"/>
    </reaction>
</comment>
<keyword evidence="15" id="KW-0325">Glycoprotein</keyword>
<feature type="binding site" evidence="20">
    <location>
        <position position="71"/>
    </location>
    <ligand>
        <name>Ca(2+)</name>
        <dbReference type="ChEBI" id="CHEBI:29108"/>
        <label>1</label>
    </ligand>
</feature>
<dbReference type="GO" id="GO:0006979">
    <property type="term" value="P:response to oxidative stress"/>
    <property type="evidence" value="ECO:0007669"/>
    <property type="project" value="UniProtKB-UniRule"/>
</dbReference>
<keyword evidence="6 23" id="KW-0964">Secreted</keyword>
<evidence type="ECO:0000256" key="18">
    <source>
        <dbReference type="PIRSR" id="PIRSR600823-1"/>
    </source>
</evidence>
<keyword evidence="11 20" id="KW-0106">Calcium</keyword>
<dbReference type="PROSITE" id="PS50873">
    <property type="entry name" value="PEROXIDASE_4"/>
    <property type="match status" value="1"/>
</dbReference>
<feature type="disulfide bond" evidence="22">
    <location>
        <begin position="69"/>
        <end position="74"/>
    </location>
</feature>
<feature type="binding site" evidence="20">
    <location>
        <position position="73"/>
    </location>
    <ligand>
        <name>Ca(2+)</name>
        <dbReference type="ChEBI" id="CHEBI:29108"/>
        <label>1</label>
    </ligand>
</feature>
<evidence type="ECO:0000256" key="7">
    <source>
        <dbReference type="ARBA" id="ARBA00022559"/>
    </source>
</evidence>
<organism evidence="25">
    <name type="scientific">Solanum lycopersicum</name>
    <name type="common">Tomato</name>
    <name type="synonym">Lycopersicon esculentum</name>
    <dbReference type="NCBI Taxonomy" id="4081"/>
    <lineage>
        <taxon>Eukaryota</taxon>
        <taxon>Viridiplantae</taxon>
        <taxon>Streptophyta</taxon>
        <taxon>Embryophyta</taxon>
        <taxon>Tracheophyta</taxon>
        <taxon>Spermatophyta</taxon>
        <taxon>Magnoliopsida</taxon>
        <taxon>eudicotyledons</taxon>
        <taxon>Gunneridae</taxon>
        <taxon>Pentapetalae</taxon>
        <taxon>asterids</taxon>
        <taxon>lamiids</taxon>
        <taxon>Solanales</taxon>
        <taxon>Solanaceae</taxon>
        <taxon>Solanoideae</taxon>
        <taxon>Solaneae</taxon>
        <taxon>Solanum</taxon>
        <taxon>Solanum subgen. Lycopersicon</taxon>
    </lineage>
</organism>
<evidence type="ECO:0000256" key="17">
    <source>
        <dbReference type="ARBA" id="ARBA00053519"/>
    </source>
</evidence>
<dbReference type="OMA" id="PMGHENI"/>
<dbReference type="PaxDb" id="4081-Solyc02g082090.2.1"/>
<dbReference type="PROSITE" id="PS00435">
    <property type="entry name" value="PEROXIDASE_1"/>
    <property type="match status" value="1"/>
</dbReference>
<dbReference type="GO" id="GO:0005576">
    <property type="term" value="C:extracellular region"/>
    <property type="evidence" value="ECO:0007669"/>
    <property type="project" value="UniProtKB-SubCell"/>
</dbReference>
<dbReference type="Gene3D" id="1.10.420.10">
    <property type="entry name" value="Peroxidase, domain 2"/>
    <property type="match status" value="1"/>
</dbReference>
<feature type="active site" description="Proton acceptor" evidence="18">
    <location>
        <position position="67"/>
    </location>
</feature>
<comment type="similarity">
    <text evidence="23">Belongs to the peroxidase family. Classical plant (class III) peroxidase subfamily.</text>
</comment>
<comment type="subcellular location">
    <subcellularLocation>
        <location evidence="3 23">Secreted</location>
    </subcellularLocation>
</comment>
<dbReference type="InParanoid" id="A0A3Q7F5T8"/>
<protein>
    <recommendedName>
        <fullName evidence="5 23">Peroxidase</fullName>
        <ecNumber evidence="5 23">1.11.1.7</ecNumber>
    </recommendedName>
</protein>
<dbReference type="FunCoup" id="A0A3Q7F5T8">
    <property type="interactions" value="335"/>
</dbReference>
<dbReference type="SUPFAM" id="SSF48113">
    <property type="entry name" value="Heme-dependent peroxidases"/>
    <property type="match status" value="1"/>
</dbReference>
<evidence type="ECO:0000256" key="3">
    <source>
        <dbReference type="ARBA" id="ARBA00004613"/>
    </source>
</evidence>
<feature type="domain" description="Plant heme peroxidase family profile" evidence="24">
    <location>
        <begin position="26"/>
        <end position="319"/>
    </location>
</feature>